<feature type="transmembrane region" description="Helical" evidence="5">
    <location>
        <begin position="282"/>
        <end position="300"/>
    </location>
</feature>
<keyword evidence="5" id="KW-0520">NAD</keyword>
<dbReference type="InterPro" id="IPR001750">
    <property type="entry name" value="ND/Mrp_TM"/>
</dbReference>
<keyword evidence="3 5" id="KW-1133">Transmembrane helix</keyword>
<comment type="function">
    <text evidence="5">NDH-1 shuttles electrons from NADH, via FMN and iron-sulfur (Fe-S) centers, to quinones in the respiratory chain. The immediate electron acceptor for the enzyme in this species is believed to be ubiquinone. Couples the redox reaction to proton translocation (for every two electrons transferred, four hydrogen ions are translocated across the cytoplasmic membrane), and thus conserves the redox energy in a proton gradient.</text>
</comment>
<accession>A0A0C2DVY8</accession>
<sequence length="486" mass="51946">MENLVQDAIQNVNMAAIMPSVVLCCFGMAILLITVFLPKGKTAPIAWLSLAALVVTGLVSLAGWGEPQTGFYGAVQLDKFATFFNIIFLLAAGLTILMSEDYLKREGYAIGEYYPLILFTTAGAMWMASGTDLMTIFLGLEVLSVSLYVLAGMFRGQLRSNEAGLKYFLLGAFSTCFLLYGMALVYGATGTTNLAGIAQALQTDGGLLGNPLMVAGMVLMSSGFLFKIAAVPFHMWTPDVYHGAPTPITAFMSAGPKAAAFAAFMRVFVVGLGGMADQWTSLLWVLAVLTMVVGNVIAISQTNLKRMLAYSSVAHAGYALVGLVAFNEVGLSGILFYMLAYTFMNLGAFAVLVLAGKKGEDNLTLDGFAGFGYRRPVLAVAMAIFLFSLMGLPPTAGFAGKFYIFAGAIKEGYIWLAVLGILASAVSLYYYLRVMVVMYFRDPVEDFAWVKMPVGAMVSIAIAIVGVLLLGIVPGPFMDLARLAIF</sequence>
<feature type="transmembrane region" description="Helical" evidence="5">
    <location>
        <begin position="376"/>
        <end position="393"/>
    </location>
</feature>
<keyword evidence="9" id="KW-1185">Reference proteome</keyword>
<feature type="transmembrane region" description="Helical" evidence="5">
    <location>
        <begin position="332"/>
        <end position="355"/>
    </location>
</feature>
<dbReference type="RefSeq" id="WP_040095809.1">
    <property type="nucleotide sequence ID" value="NZ_JWJD01000001.1"/>
</dbReference>
<protein>
    <recommendedName>
        <fullName evidence="5">NADH-quinone oxidoreductase subunit N</fullName>
        <ecNumber evidence="5">7.1.1.-</ecNumber>
    </recommendedName>
    <alternativeName>
        <fullName evidence="5">NADH dehydrogenase I subunit N</fullName>
    </alternativeName>
    <alternativeName>
        <fullName evidence="5">NDH-1 subunit N</fullName>
    </alternativeName>
</protein>
<evidence type="ECO:0000256" key="4">
    <source>
        <dbReference type="ARBA" id="ARBA00023136"/>
    </source>
</evidence>
<keyword evidence="5" id="KW-0830">Ubiquinone</keyword>
<feature type="transmembrane region" description="Helical" evidence="5">
    <location>
        <begin position="258"/>
        <end position="276"/>
    </location>
</feature>
<dbReference type="GO" id="GO:0048038">
    <property type="term" value="F:quinone binding"/>
    <property type="evidence" value="ECO:0007669"/>
    <property type="project" value="UniProtKB-KW"/>
</dbReference>
<comment type="similarity">
    <text evidence="5">Belongs to the complex I subunit 2 family.</text>
</comment>
<feature type="domain" description="NADH:quinone oxidoreductase/Mrp antiporter transmembrane" evidence="7">
    <location>
        <begin position="131"/>
        <end position="425"/>
    </location>
</feature>
<comment type="subunit">
    <text evidence="5">NDH-1 is composed of 14 different subunits. Subunits NuoA, H, J, K, L, M, N constitute the membrane sector of the complex.</text>
</comment>
<feature type="transmembrane region" description="Helical" evidence="5">
    <location>
        <begin position="413"/>
        <end position="432"/>
    </location>
</feature>
<comment type="caution">
    <text evidence="8">The sequence shown here is derived from an EMBL/GenBank/DDBJ whole genome shotgun (WGS) entry which is preliminary data.</text>
</comment>
<dbReference type="PRINTS" id="PR01434">
    <property type="entry name" value="NADHDHGNASE5"/>
</dbReference>
<feature type="transmembrane region" description="Helical" evidence="5">
    <location>
        <begin position="12"/>
        <end position="38"/>
    </location>
</feature>
<dbReference type="EMBL" id="JWJD01000001">
    <property type="protein sequence ID" value="KIH77604.1"/>
    <property type="molecule type" value="Genomic_DNA"/>
</dbReference>
<evidence type="ECO:0000256" key="6">
    <source>
        <dbReference type="RuleBase" id="RU000320"/>
    </source>
</evidence>
<evidence type="ECO:0000313" key="9">
    <source>
        <dbReference type="Proteomes" id="UP000035068"/>
    </source>
</evidence>
<evidence type="ECO:0000256" key="5">
    <source>
        <dbReference type="HAMAP-Rule" id="MF_00445"/>
    </source>
</evidence>
<feature type="transmembrane region" description="Helical" evidence="5">
    <location>
        <begin position="134"/>
        <end position="155"/>
    </location>
</feature>
<reference evidence="8 9" key="1">
    <citation type="submission" date="2014-12" db="EMBL/GenBank/DDBJ databases">
        <title>Genomes of Geoalkalibacter ferrihydriticus and Geoalkalibacter subterraneus, two haloalkaliphilic metal-reducing members of the Geobacteraceae.</title>
        <authorList>
            <person name="Badalamenti J.P."/>
            <person name="Torres C.I."/>
            <person name="Krajmalnik-Brown R."/>
            <person name="Bond D.R."/>
        </authorList>
    </citation>
    <scope>NUCLEOTIDE SEQUENCE [LARGE SCALE GENOMIC DNA]</scope>
    <source>
        <strain evidence="8 9">DSM 17813</strain>
    </source>
</reference>
<evidence type="ECO:0000259" key="7">
    <source>
        <dbReference type="Pfam" id="PF00361"/>
    </source>
</evidence>
<feature type="transmembrane region" description="Helical" evidence="5">
    <location>
        <begin position="167"/>
        <end position="188"/>
    </location>
</feature>
<dbReference type="PANTHER" id="PTHR22773">
    <property type="entry name" value="NADH DEHYDROGENASE"/>
    <property type="match status" value="1"/>
</dbReference>
<keyword evidence="5" id="KW-0813">Transport</keyword>
<keyword evidence="5" id="KW-1278">Translocase</keyword>
<feature type="transmembrane region" description="Helical" evidence="5">
    <location>
        <begin position="453"/>
        <end position="473"/>
    </location>
</feature>
<feature type="transmembrane region" description="Helical" evidence="5">
    <location>
        <begin position="45"/>
        <end position="65"/>
    </location>
</feature>
<dbReference type="Proteomes" id="UP000035068">
    <property type="component" value="Unassembled WGS sequence"/>
</dbReference>
<feature type="transmembrane region" description="Helical" evidence="5">
    <location>
        <begin position="208"/>
        <end position="226"/>
    </location>
</feature>
<comment type="catalytic activity">
    <reaction evidence="5">
        <text>a quinone + NADH + 5 H(+)(in) = a quinol + NAD(+) + 4 H(+)(out)</text>
        <dbReference type="Rhea" id="RHEA:57888"/>
        <dbReference type="ChEBI" id="CHEBI:15378"/>
        <dbReference type="ChEBI" id="CHEBI:24646"/>
        <dbReference type="ChEBI" id="CHEBI:57540"/>
        <dbReference type="ChEBI" id="CHEBI:57945"/>
        <dbReference type="ChEBI" id="CHEBI:132124"/>
    </reaction>
</comment>
<gene>
    <name evidence="5" type="primary">nuoN</name>
    <name evidence="8" type="ORF">GFER_02700</name>
</gene>
<evidence type="ECO:0000256" key="2">
    <source>
        <dbReference type="ARBA" id="ARBA00022692"/>
    </source>
</evidence>
<keyword evidence="5" id="KW-0874">Quinone</keyword>
<evidence type="ECO:0000256" key="1">
    <source>
        <dbReference type="ARBA" id="ARBA00004127"/>
    </source>
</evidence>
<dbReference type="HAMAP" id="MF_00445">
    <property type="entry name" value="NDH1_NuoN_1"/>
    <property type="match status" value="1"/>
</dbReference>
<organism evidence="8 9">
    <name type="scientific">Geoalkalibacter ferrihydriticus DSM 17813</name>
    <dbReference type="NCBI Taxonomy" id="1121915"/>
    <lineage>
        <taxon>Bacteria</taxon>
        <taxon>Pseudomonadati</taxon>
        <taxon>Thermodesulfobacteriota</taxon>
        <taxon>Desulfuromonadia</taxon>
        <taxon>Desulfuromonadales</taxon>
        <taxon>Geoalkalibacteraceae</taxon>
        <taxon>Geoalkalibacter</taxon>
    </lineage>
</organism>
<dbReference type="AlphaFoldDB" id="A0A0C2DVY8"/>
<evidence type="ECO:0000313" key="8">
    <source>
        <dbReference type="EMBL" id="KIH77604.1"/>
    </source>
</evidence>
<comment type="subcellular location">
    <subcellularLocation>
        <location evidence="5">Cell membrane</location>
        <topology evidence="5">Multi-pass membrane protein</topology>
    </subcellularLocation>
    <subcellularLocation>
        <location evidence="1">Endomembrane system</location>
        <topology evidence="1">Multi-pass membrane protein</topology>
    </subcellularLocation>
    <subcellularLocation>
        <location evidence="6">Membrane</location>
        <topology evidence="6">Multi-pass membrane protein</topology>
    </subcellularLocation>
</comment>
<keyword evidence="2 5" id="KW-0812">Transmembrane</keyword>
<keyword evidence="5" id="KW-1003">Cell membrane</keyword>
<dbReference type="GO" id="GO:0005886">
    <property type="term" value="C:plasma membrane"/>
    <property type="evidence" value="ECO:0007669"/>
    <property type="project" value="UniProtKB-SubCell"/>
</dbReference>
<evidence type="ECO:0000256" key="3">
    <source>
        <dbReference type="ARBA" id="ARBA00022989"/>
    </source>
</evidence>
<feature type="transmembrane region" description="Helical" evidence="5">
    <location>
        <begin position="80"/>
        <end position="98"/>
    </location>
</feature>
<dbReference type="NCBIfam" id="TIGR01770">
    <property type="entry name" value="NDH_I_N"/>
    <property type="match status" value="1"/>
</dbReference>
<feature type="transmembrane region" description="Helical" evidence="5">
    <location>
        <begin position="110"/>
        <end position="128"/>
    </location>
</feature>
<dbReference type="GO" id="GO:0050136">
    <property type="term" value="F:NADH dehydrogenase (quinone) (non-electrogenic) activity"/>
    <property type="evidence" value="ECO:0007669"/>
    <property type="project" value="UniProtKB-UniRule"/>
</dbReference>
<dbReference type="GO" id="GO:0042773">
    <property type="term" value="P:ATP synthesis coupled electron transport"/>
    <property type="evidence" value="ECO:0007669"/>
    <property type="project" value="InterPro"/>
</dbReference>
<keyword evidence="4 5" id="KW-0472">Membrane</keyword>
<dbReference type="GO" id="GO:0008137">
    <property type="term" value="F:NADH dehydrogenase (ubiquinone) activity"/>
    <property type="evidence" value="ECO:0007669"/>
    <property type="project" value="InterPro"/>
</dbReference>
<dbReference type="EC" id="7.1.1.-" evidence="5"/>
<dbReference type="GO" id="GO:0012505">
    <property type="term" value="C:endomembrane system"/>
    <property type="evidence" value="ECO:0007669"/>
    <property type="project" value="UniProtKB-SubCell"/>
</dbReference>
<feature type="transmembrane region" description="Helical" evidence="5">
    <location>
        <begin position="307"/>
        <end position="326"/>
    </location>
</feature>
<name>A0A0C2DVY8_9BACT</name>
<dbReference type="InterPro" id="IPR010096">
    <property type="entry name" value="NADH-Q_OxRdtase_suN/2"/>
</dbReference>
<dbReference type="Pfam" id="PF00361">
    <property type="entry name" value="Proton_antipo_M"/>
    <property type="match status" value="1"/>
</dbReference>
<proteinExistence type="inferred from homology"/>